<evidence type="ECO:0000256" key="7">
    <source>
        <dbReference type="ARBA" id="ARBA00023027"/>
    </source>
</evidence>
<comment type="caution">
    <text evidence="14">The sequence shown here is derived from an EMBL/GenBank/DDBJ whole genome shotgun (WGS) entry which is preliminary data.</text>
</comment>
<comment type="cofactor">
    <cofactor evidence="11">
        <name>FAD</name>
        <dbReference type="ChEBI" id="CHEBI:57692"/>
    </cofactor>
    <text evidence="11">Binds 1 FAD per subunit.</text>
</comment>
<evidence type="ECO:0000256" key="6">
    <source>
        <dbReference type="ARBA" id="ARBA00023002"/>
    </source>
</evidence>
<dbReference type="Gene3D" id="3.30.390.30">
    <property type="match status" value="1"/>
</dbReference>
<name>A0ABU3B8S8_9GAMM</name>
<evidence type="ECO:0000256" key="5">
    <source>
        <dbReference type="ARBA" id="ARBA00022827"/>
    </source>
</evidence>
<dbReference type="GO" id="GO:0004148">
    <property type="term" value="F:dihydrolipoyl dehydrogenase (NADH) activity"/>
    <property type="evidence" value="ECO:0007669"/>
    <property type="project" value="UniProtKB-EC"/>
</dbReference>
<dbReference type="PANTHER" id="PTHR22912:SF160">
    <property type="entry name" value="DIHYDROLIPOYL DEHYDROGENASE"/>
    <property type="match status" value="1"/>
</dbReference>
<dbReference type="SUPFAM" id="SSF55424">
    <property type="entry name" value="FAD/NAD-linked reductases, dimerisation (C-terminal) domain"/>
    <property type="match status" value="1"/>
</dbReference>
<evidence type="ECO:0000256" key="3">
    <source>
        <dbReference type="ARBA" id="ARBA00016961"/>
    </source>
</evidence>
<proteinExistence type="inferred from homology"/>
<dbReference type="SUPFAM" id="SSF51905">
    <property type="entry name" value="FAD/NAD(P)-binding domain"/>
    <property type="match status" value="1"/>
</dbReference>
<gene>
    <name evidence="14" type="primary">lpdA</name>
    <name evidence="14" type="ORF">RM531_10295</name>
</gene>
<dbReference type="PRINTS" id="PR00411">
    <property type="entry name" value="PNDRDTASEI"/>
</dbReference>
<dbReference type="InterPro" id="IPR023753">
    <property type="entry name" value="FAD/NAD-binding_dom"/>
</dbReference>
<evidence type="ECO:0000256" key="8">
    <source>
        <dbReference type="ARBA" id="ARBA00023157"/>
    </source>
</evidence>
<dbReference type="NCBIfam" id="TIGR01350">
    <property type="entry name" value="lipoamide_DH"/>
    <property type="match status" value="1"/>
</dbReference>
<evidence type="ECO:0000256" key="10">
    <source>
        <dbReference type="ARBA" id="ARBA00049187"/>
    </source>
</evidence>
<evidence type="ECO:0000256" key="4">
    <source>
        <dbReference type="ARBA" id="ARBA00022630"/>
    </source>
</evidence>
<dbReference type="InterPro" id="IPR006258">
    <property type="entry name" value="Lipoamide_DH"/>
</dbReference>
<protein>
    <recommendedName>
        <fullName evidence="3 11">Dihydrolipoyl dehydrogenase</fullName>
        <ecNumber evidence="2 11">1.8.1.4</ecNumber>
    </recommendedName>
</protein>
<dbReference type="Gene3D" id="3.50.50.60">
    <property type="entry name" value="FAD/NAD(P)-binding domain"/>
    <property type="match status" value="2"/>
</dbReference>
<sequence>MIVLGAGPGGYTAAFRAADLGLDVVLVERYPALGGVCLNVGCIPSKALLHAAKVVDDAAVMADKGIRFGKPEIELDKLMSWKTSVVERLTSGLVGLAKKRKVRVLQGTARFADAHRVVIEHAGETQHLSFAHAIVAAGSEAVMLPDLPEDERIVTSTGALSPTDLPDSLLVIGGGIIGLEMANVYASLGSKVDVVEMTPDLIPGADRDLVKPLARRMAQRCRHLWTSTKVTGVKANPKSLTVSFDGKDAPDSERYDRVLVAVGRRPNGGRIGADAAGVAVDERGFIAVDAQCRTNVGHIFAIGDITGEPQLAHRASHMGKVAAEVAAGHKAGFDAIGIPSVVYTDPEVAWVGVTEKQAKADGIAVKKGSFPWAASGRALGMGVDEGLTKILFDGETGRVVGAGAVGPGAGELIAELGLAIEMGADAEDIALTVHAHPTLSETVGMAAEASLGTLTDLYLPKRG</sequence>
<dbReference type="Pfam" id="PF07992">
    <property type="entry name" value="Pyr_redox_2"/>
    <property type="match status" value="1"/>
</dbReference>
<dbReference type="InterPro" id="IPR016156">
    <property type="entry name" value="FAD/NAD-linked_Rdtase_dimer_sf"/>
</dbReference>
<evidence type="ECO:0000256" key="9">
    <source>
        <dbReference type="ARBA" id="ARBA00023284"/>
    </source>
</evidence>
<feature type="domain" description="Pyridine nucleotide-disulphide oxidoreductase dimerisation" evidence="12">
    <location>
        <begin position="338"/>
        <end position="446"/>
    </location>
</feature>
<keyword evidence="8" id="KW-1015">Disulfide bond</keyword>
<dbReference type="InterPro" id="IPR050151">
    <property type="entry name" value="Class-I_Pyr_Nuc-Dis_Oxidored"/>
</dbReference>
<comment type="catalytic activity">
    <reaction evidence="10 11">
        <text>N(6)-[(R)-dihydrolipoyl]-L-lysyl-[protein] + NAD(+) = N(6)-[(R)-lipoyl]-L-lysyl-[protein] + NADH + H(+)</text>
        <dbReference type="Rhea" id="RHEA:15045"/>
        <dbReference type="Rhea" id="RHEA-COMP:10474"/>
        <dbReference type="Rhea" id="RHEA-COMP:10475"/>
        <dbReference type="ChEBI" id="CHEBI:15378"/>
        <dbReference type="ChEBI" id="CHEBI:57540"/>
        <dbReference type="ChEBI" id="CHEBI:57945"/>
        <dbReference type="ChEBI" id="CHEBI:83099"/>
        <dbReference type="ChEBI" id="CHEBI:83100"/>
        <dbReference type="EC" id="1.8.1.4"/>
    </reaction>
</comment>
<keyword evidence="7 11" id="KW-0520">NAD</keyword>
<dbReference type="PIRSF" id="PIRSF000350">
    <property type="entry name" value="Mercury_reductase_MerA"/>
    <property type="match status" value="1"/>
</dbReference>
<dbReference type="InterPro" id="IPR001100">
    <property type="entry name" value="Pyr_nuc-diS_OxRdtase"/>
</dbReference>
<dbReference type="PROSITE" id="PS00076">
    <property type="entry name" value="PYRIDINE_REDOX_1"/>
    <property type="match status" value="1"/>
</dbReference>
<dbReference type="EC" id="1.8.1.4" evidence="2 11"/>
<evidence type="ECO:0000313" key="14">
    <source>
        <dbReference type="EMBL" id="MDT0618864.1"/>
    </source>
</evidence>
<keyword evidence="5 11" id="KW-0274">FAD</keyword>
<dbReference type="InterPro" id="IPR036188">
    <property type="entry name" value="FAD/NAD-bd_sf"/>
</dbReference>
<keyword evidence="15" id="KW-1185">Reference proteome</keyword>
<evidence type="ECO:0000259" key="12">
    <source>
        <dbReference type="Pfam" id="PF02852"/>
    </source>
</evidence>
<dbReference type="Proteomes" id="UP001259982">
    <property type="component" value="Unassembled WGS sequence"/>
</dbReference>
<evidence type="ECO:0000313" key="15">
    <source>
        <dbReference type="Proteomes" id="UP001259982"/>
    </source>
</evidence>
<evidence type="ECO:0000256" key="2">
    <source>
        <dbReference type="ARBA" id="ARBA00012608"/>
    </source>
</evidence>
<dbReference type="InterPro" id="IPR004099">
    <property type="entry name" value="Pyr_nucl-diS_OxRdtase_dimer"/>
</dbReference>
<keyword evidence="6 11" id="KW-0560">Oxidoreductase</keyword>
<reference evidence="14 15" key="1">
    <citation type="submission" date="2023-09" db="EMBL/GenBank/DDBJ databases">
        <authorList>
            <person name="Rey-Velasco X."/>
        </authorList>
    </citation>
    <scope>NUCLEOTIDE SEQUENCE [LARGE SCALE GENOMIC DNA]</scope>
    <source>
        <strain evidence="14 15">P385</strain>
    </source>
</reference>
<evidence type="ECO:0000256" key="11">
    <source>
        <dbReference type="RuleBase" id="RU003692"/>
    </source>
</evidence>
<keyword evidence="9 11" id="KW-0676">Redox-active center</keyword>
<evidence type="ECO:0000256" key="1">
    <source>
        <dbReference type="ARBA" id="ARBA00007532"/>
    </source>
</evidence>
<dbReference type="EMBL" id="JAVRHY010000008">
    <property type="protein sequence ID" value="MDT0618864.1"/>
    <property type="molecule type" value="Genomic_DNA"/>
</dbReference>
<organism evidence="14 15">
    <name type="scientific">Spectribacter acetivorans</name>
    <dbReference type="NCBI Taxonomy" id="3075603"/>
    <lineage>
        <taxon>Bacteria</taxon>
        <taxon>Pseudomonadati</taxon>
        <taxon>Pseudomonadota</taxon>
        <taxon>Gammaproteobacteria</taxon>
        <taxon>Salinisphaerales</taxon>
        <taxon>Salinisphaeraceae</taxon>
        <taxon>Spectribacter</taxon>
    </lineage>
</organism>
<keyword evidence="4 11" id="KW-0285">Flavoprotein</keyword>
<dbReference type="Pfam" id="PF02852">
    <property type="entry name" value="Pyr_redox_dim"/>
    <property type="match status" value="1"/>
</dbReference>
<dbReference type="PANTHER" id="PTHR22912">
    <property type="entry name" value="DISULFIDE OXIDOREDUCTASE"/>
    <property type="match status" value="1"/>
</dbReference>
<comment type="miscellaneous">
    <text evidence="11">The active site is a redox-active disulfide bond.</text>
</comment>
<dbReference type="InterPro" id="IPR012999">
    <property type="entry name" value="Pyr_OxRdtase_I_AS"/>
</dbReference>
<dbReference type="PRINTS" id="PR00368">
    <property type="entry name" value="FADPNR"/>
</dbReference>
<feature type="domain" description="FAD/NAD(P)-binding" evidence="13">
    <location>
        <begin position="2"/>
        <end position="319"/>
    </location>
</feature>
<evidence type="ECO:0000259" key="13">
    <source>
        <dbReference type="Pfam" id="PF07992"/>
    </source>
</evidence>
<accession>A0ABU3B8S8</accession>
<comment type="similarity">
    <text evidence="1 11">Belongs to the class-I pyridine nucleotide-disulfide oxidoreductase family.</text>
</comment>